<feature type="compositionally biased region" description="Basic residues" evidence="2">
    <location>
        <begin position="65"/>
        <end position="75"/>
    </location>
</feature>
<evidence type="ECO:0000256" key="2">
    <source>
        <dbReference type="SAM" id="MobiDB-lite"/>
    </source>
</evidence>
<evidence type="ECO:0000256" key="1">
    <source>
        <dbReference type="PROSITE-ProRule" id="PRU00047"/>
    </source>
</evidence>
<keyword evidence="1" id="KW-0863">Zinc-finger</keyword>
<proteinExistence type="predicted"/>
<feature type="compositionally biased region" description="Basic and acidic residues" evidence="2">
    <location>
        <begin position="136"/>
        <end position="145"/>
    </location>
</feature>
<dbReference type="SMART" id="SM00343">
    <property type="entry name" value="ZnF_C2HC"/>
    <property type="match status" value="2"/>
</dbReference>
<dbReference type="Proteomes" id="UP001231189">
    <property type="component" value="Unassembled WGS sequence"/>
</dbReference>
<reference evidence="4" key="1">
    <citation type="submission" date="2023-07" db="EMBL/GenBank/DDBJ databases">
        <title>A chromosome-level genome assembly of Lolium multiflorum.</title>
        <authorList>
            <person name="Chen Y."/>
            <person name="Copetti D."/>
            <person name="Kolliker R."/>
            <person name="Studer B."/>
        </authorList>
    </citation>
    <scope>NUCLEOTIDE SEQUENCE</scope>
    <source>
        <strain evidence="4">02402/16</strain>
        <tissue evidence="4">Leaf</tissue>
    </source>
</reference>
<sequence length="569" mass="62834">MNAAQQEQVLVFWQGQHTKKMDAKAFRGRRRGKAGKREREAHIPRAEHHGVPMAARADHSAKPRPSWRREHKCSKDHHGEAHGRVTVFGSPGTTTAAEPHGLAGDALGASREATRAASTRGSGAPSRGGSDAPHLIADDGRRWPENRQTAQATRASRERGVRVLREIVRKGATESDRAGRFLPGIILLDSLQAVPGKTLLLRILPKRTGTFRLMEARDVPGVKLASETTMGGETTIYAAEEVNTEDKKKKRFMRGLNPQFKVQLRMMRATEFQELVDAAITLEDDFKQLQEEKRKKAKFEPKRFVSNKSNTGLSFKPRYNNNRRNQGFQPGNQINCRICGKPGHLSKDCRKPRIICFGCREEGHMLRDCPKKKNGGGQSGGGGNRSGNSGGNWKNKKPFGKLNCTSLEEVVNSDQALIGKANVVAYALSRKSTGGVEQEISPELKKEISQAQIQLWEKEAHEGLSALQVADELSVNLKNEIIMDQLDDPFIVEEMRRIDEGRPSDFTEESRDHYGSRRAFCVSAVLLPRCCFKPSPADLAASPSPALVDGQELASPPATFSFYFSAASG</sequence>
<evidence type="ECO:0000259" key="3">
    <source>
        <dbReference type="PROSITE" id="PS50158"/>
    </source>
</evidence>
<dbReference type="Gene3D" id="4.10.60.10">
    <property type="entry name" value="Zinc finger, CCHC-type"/>
    <property type="match status" value="1"/>
</dbReference>
<name>A0AAD8VZ00_LOLMU</name>
<dbReference type="Pfam" id="PF00098">
    <property type="entry name" value="zf-CCHC"/>
    <property type="match status" value="2"/>
</dbReference>
<keyword evidence="5" id="KW-1185">Reference proteome</keyword>
<gene>
    <name evidence="4" type="ORF">QYE76_001063</name>
</gene>
<feature type="compositionally biased region" description="Low complexity" evidence="2">
    <location>
        <begin position="110"/>
        <end position="122"/>
    </location>
</feature>
<evidence type="ECO:0000313" key="5">
    <source>
        <dbReference type="Proteomes" id="UP001231189"/>
    </source>
</evidence>
<accession>A0AAD8VZ00</accession>
<feature type="region of interest" description="Disordered" evidence="2">
    <location>
        <begin position="53"/>
        <end position="84"/>
    </location>
</feature>
<comment type="caution">
    <text evidence="4">The sequence shown here is derived from an EMBL/GenBank/DDBJ whole genome shotgun (WGS) entry which is preliminary data.</text>
</comment>
<dbReference type="InterPro" id="IPR001878">
    <property type="entry name" value="Znf_CCHC"/>
</dbReference>
<feature type="compositionally biased region" description="Polar residues" evidence="2">
    <location>
        <begin position="306"/>
        <end position="332"/>
    </location>
</feature>
<dbReference type="GO" id="GO:0003676">
    <property type="term" value="F:nucleic acid binding"/>
    <property type="evidence" value="ECO:0007669"/>
    <property type="project" value="InterPro"/>
</dbReference>
<keyword evidence="1" id="KW-0862">Zinc</keyword>
<feature type="domain" description="CCHC-type" evidence="3">
    <location>
        <begin position="336"/>
        <end position="351"/>
    </location>
</feature>
<feature type="region of interest" description="Disordered" evidence="2">
    <location>
        <begin position="110"/>
        <end position="158"/>
    </location>
</feature>
<organism evidence="4 5">
    <name type="scientific">Lolium multiflorum</name>
    <name type="common">Italian ryegrass</name>
    <name type="synonym">Lolium perenne subsp. multiflorum</name>
    <dbReference type="NCBI Taxonomy" id="4521"/>
    <lineage>
        <taxon>Eukaryota</taxon>
        <taxon>Viridiplantae</taxon>
        <taxon>Streptophyta</taxon>
        <taxon>Embryophyta</taxon>
        <taxon>Tracheophyta</taxon>
        <taxon>Spermatophyta</taxon>
        <taxon>Magnoliopsida</taxon>
        <taxon>Liliopsida</taxon>
        <taxon>Poales</taxon>
        <taxon>Poaceae</taxon>
        <taxon>BOP clade</taxon>
        <taxon>Pooideae</taxon>
        <taxon>Poodae</taxon>
        <taxon>Poeae</taxon>
        <taxon>Poeae Chloroplast Group 2 (Poeae type)</taxon>
        <taxon>Loliodinae</taxon>
        <taxon>Loliinae</taxon>
        <taxon>Lolium</taxon>
    </lineage>
</organism>
<feature type="compositionally biased region" description="Gly residues" evidence="2">
    <location>
        <begin position="375"/>
        <end position="390"/>
    </location>
</feature>
<dbReference type="EMBL" id="JAUUTY010000005">
    <property type="protein sequence ID" value="KAK1626748.1"/>
    <property type="molecule type" value="Genomic_DNA"/>
</dbReference>
<dbReference type="GO" id="GO:0008270">
    <property type="term" value="F:zinc ion binding"/>
    <property type="evidence" value="ECO:0007669"/>
    <property type="project" value="UniProtKB-KW"/>
</dbReference>
<dbReference type="PROSITE" id="PS50158">
    <property type="entry name" value="ZF_CCHC"/>
    <property type="match status" value="2"/>
</dbReference>
<dbReference type="InterPro" id="IPR036875">
    <property type="entry name" value="Znf_CCHC_sf"/>
</dbReference>
<keyword evidence="1" id="KW-0479">Metal-binding</keyword>
<dbReference type="SUPFAM" id="SSF57756">
    <property type="entry name" value="Retrovirus zinc finger-like domains"/>
    <property type="match status" value="1"/>
</dbReference>
<dbReference type="AlphaFoldDB" id="A0AAD8VZ00"/>
<feature type="compositionally biased region" description="Basic and acidic residues" evidence="2">
    <location>
        <begin position="293"/>
        <end position="303"/>
    </location>
</feature>
<feature type="domain" description="CCHC-type" evidence="3">
    <location>
        <begin position="356"/>
        <end position="371"/>
    </location>
</feature>
<evidence type="ECO:0000313" key="4">
    <source>
        <dbReference type="EMBL" id="KAK1626748.1"/>
    </source>
</evidence>
<feature type="region of interest" description="Disordered" evidence="2">
    <location>
        <begin position="293"/>
        <end position="332"/>
    </location>
</feature>
<protein>
    <recommendedName>
        <fullName evidence="3">CCHC-type domain-containing protein</fullName>
    </recommendedName>
</protein>
<feature type="region of interest" description="Disordered" evidence="2">
    <location>
        <begin position="368"/>
        <end position="396"/>
    </location>
</feature>